<dbReference type="SUPFAM" id="SSF50249">
    <property type="entry name" value="Nucleic acid-binding proteins"/>
    <property type="match status" value="1"/>
</dbReference>
<dbReference type="Pfam" id="PF11967">
    <property type="entry name" value="RecO_N"/>
    <property type="match status" value="1"/>
</dbReference>
<dbReference type="InterPro" id="IPR042242">
    <property type="entry name" value="RecO_C"/>
</dbReference>
<evidence type="ECO:0000256" key="1">
    <source>
        <dbReference type="ARBA" id="ARBA00007452"/>
    </source>
</evidence>
<organism evidence="8">
    <name type="scientific">hydrothermal vent metagenome</name>
    <dbReference type="NCBI Taxonomy" id="652676"/>
    <lineage>
        <taxon>unclassified sequences</taxon>
        <taxon>metagenomes</taxon>
        <taxon>ecological metagenomes</taxon>
    </lineage>
</organism>
<evidence type="ECO:0000256" key="4">
    <source>
        <dbReference type="ARBA" id="ARBA00023172"/>
    </source>
</evidence>
<dbReference type="NCBIfam" id="TIGR00613">
    <property type="entry name" value="reco"/>
    <property type="match status" value="1"/>
</dbReference>
<evidence type="ECO:0000256" key="2">
    <source>
        <dbReference type="ARBA" id="ARBA00021310"/>
    </source>
</evidence>
<dbReference type="Pfam" id="PF02565">
    <property type="entry name" value="RecO_C"/>
    <property type="match status" value="1"/>
</dbReference>
<dbReference type="GO" id="GO:0043590">
    <property type="term" value="C:bacterial nucleoid"/>
    <property type="evidence" value="ECO:0007669"/>
    <property type="project" value="TreeGrafter"/>
</dbReference>
<gene>
    <name evidence="8" type="ORF">MNBD_GAMMA25-2372</name>
</gene>
<dbReference type="InterPro" id="IPR003717">
    <property type="entry name" value="RecO"/>
</dbReference>
<dbReference type="Gene3D" id="2.40.50.140">
    <property type="entry name" value="Nucleic acid-binding proteins"/>
    <property type="match status" value="1"/>
</dbReference>
<evidence type="ECO:0000256" key="5">
    <source>
        <dbReference type="ARBA" id="ARBA00023204"/>
    </source>
</evidence>
<dbReference type="InterPro" id="IPR022572">
    <property type="entry name" value="DNA_rep/recomb_RecO_N"/>
</dbReference>
<evidence type="ECO:0000259" key="7">
    <source>
        <dbReference type="Pfam" id="PF11967"/>
    </source>
</evidence>
<dbReference type="InterPro" id="IPR012340">
    <property type="entry name" value="NA-bd_OB-fold"/>
</dbReference>
<dbReference type="PANTHER" id="PTHR33991:SF1">
    <property type="entry name" value="DNA REPAIR PROTEIN RECO"/>
    <property type="match status" value="1"/>
</dbReference>
<accession>A0A3B1B577</accession>
<evidence type="ECO:0000256" key="3">
    <source>
        <dbReference type="ARBA" id="ARBA00022763"/>
    </source>
</evidence>
<comment type="similarity">
    <text evidence="1">Belongs to the RecO family.</text>
</comment>
<evidence type="ECO:0000313" key="8">
    <source>
        <dbReference type="EMBL" id="VAX09311.1"/>
    </source>
</evidence>
<name>A0A3B1B577_9ZZZZ</name>
<dbReference type="SUPFAM" id="SSF57863">
    <property type="entry name" value="ArfGap/RecO-like zinc finger"/>
    <property type="match status" value="1"/>
</dbReference>
<reference evidence="8" key="1">
    <citation type="submission" date="2018-06" db="EMBL/GenBank/DDBJ databases">
        <authorList>
            <person name="Zhirakovskaya E."/>
        </authorList>
    </citation>
    <scope>NUCLEOTIDE SEQUENCE</scope>
</reference>
<keyword evidence="5" id="KW-0234">DNA repair</keyword>
<dbReference type="AlphaFoldDB" id="A0A3B1B577"/>
<dbReference type="GO" id="GO:0006302">
    <property type="term" value="P:double-strand break repair"/>
    <property type="evidence" value="ECO:0007669"/>
    <property type="project" value="TreeGrafter"/>
</dbReference>
<protein>
    <recommendedName>
        <fullName evidence="2">DNA repair protein RecO</fullName>
    </recommendedName>
    <alternativeName>
        <fullName evidence="6">Recombination protein O</fullName>
    </alternativeName>
</protein>
<dbReference type="PANTHER" id="PTHR33991">
    <property type="entry name" value="DNA REPAIR PROTEIN RECO"/>
    <property type="match status" value="1"/>
</dbReference>
<dbReference type="GO" id="GO:0006310">
    <property type="term" value="P:DNA recombination"/>
    <property type="evidence" value="ECO:0007669"/>
    <property type="project" value="UniProtKB-KW"/>
</dbReference>
<dbReference type="InterPro" id="IPR037278">
    <property type="entry name" value="ARFGAP/RecO"/>
</dbReference>
<dbReference type="EMBL" id="UOFY01000034">
    <property type="protein sequence ID" value="VAX09311.1"/>
    <property type="molecule type" value="Genomic_DNA"/>
</dbReference>
<evidence type="ECO:0000256" key="6">
    <source>
        <dbReference type="ARBA" id="ARBA00033409"/>
    </source>
</evidence>
<feature type="domain" description="DNA replication/recombination mediator RecO N-terminal" evidence="7">
    <location>
        <begin position="5"/>
        <end position="74"/>
    </location>
</feature>
<dbReference type="HAMAP" id="MF_00201">
    <property type="entry name" value="RecO"/>
    <property type="match status" value="1"/>
</dbReference>
<keyword evidence="4" id="KW-0233">DNA recombination</keyword>
<dbReference type="Gene3D" id="1.20.1440.120">
    <property type="entry name" value="Recombination protein O, C-terminal domain"/>
    <property type="match status" value="1"/>
</dbReference>
<proteinExistence type="inferred from homology"/>
<keyword evidence="3" id="KW-0227">DNA damage</keyword>
<sequence length="249" mass="28344">MRHSLQASYILHSRPYRNTSKLLDIFSREQGRRVLVARGARKEKSRLQGHLQPFVPLLLSWQGSGEVQTMTAAESNAQAVPLSGEKLLTAFYLNELLLRLLAKNDPHPDLYDAYAQTLKNLSESSTQGEAHLRIFECFLLQELGYGLVLDHDVETGEALQSEQGYCYQPEYGPVKRSGRECEQGLLVDGATLLALQSGYLALHNSEDEKQRKILREAKQLMRMSLARHLGNRPLKSRELYRQQKQLLKL</sequence>